<keyword evidence="4" id="KW-1185">Reference proteome</keyword>
<dbReference type="AlphaFoldDB" id="A0A5N3VWF4"/>
<dbReference type="InterPro" id="IPR041899">
    <property type="entry name" value="MAGE_WH2"/>
</dbReference>
<feature type="domain" description="MAGE" evidence="2">
    <location>
        <begin position="65"/>
        <end position="252"/>
    </location>
</feature>
<dbReference type="Gene3D" id="1.10.10.1200">
    <property type="entry name" value="MAGE homology domain, winged helix WH1 motif"/>
    <property type="match status" value="1"/>
</dbReference>
<proteinExistence type="predicted"/>
<comment type="caution">
    <text evidence="3">The sequence shown here is derived from an EMBL/GenBank/DDBJ whole genome shotgun (WGS) entry which is preliminary data.</text>
</comment>
<evidence type="ECO:0000256" key="1">
    <source>
        <dbReference type="SAM" id="MobiDB-lite"/>
    </source>
</evidence>
<name>A0A5N3VWF4_MUNRE</name>
<dbReference type="PROSITE" id="PS50838">
    <property type="entry name" value="MAGE"/>
    <property type="match status" value="1"/>
</dbReference>
<organism evidence="3 4">
    <name type="scientific">Muntiacus reevesi</name>
    <name type="common">Reeves' muntjac</name>
    <name type="synonym">Cervus reevesi</name>
    <dbReference type="NCBI Taxonomy" id="9886"/>
    <lineage>
        <taxon>Eukaryota</taxon>
        <taxon>Metazoa</taxon>
        <taxon>Chordata</taxon>
        <taxon>Craniata</taxon>
        <taxon>Vertebrata</taxon>
        <taxon>Euteleostomi</taxon>
        <taxon>Mammalia</taxon>
        <taxon>Eutheria</taxon>
        <taxon>Laurasiatheria</taxon>
        <taxon>Artiodactyla</taxon>
        <taxon>Ruminantia</taxon>
        <taxon>Pecora</taxon>
        <taxon>Cervidae</taxon>
        <taxon>Muntiacinae</taxon>
        <taxon>Muntiacus</taxon>
    </lineage>
</organism>
<dbReference type="Proteomes" id="UP000326062">
    <property type="component" value="Unassembled WGS sequence"/>
</dbReference>
<dbReference type="InterPro" id="IPR041898">
    <property type="entry name" value="MAGE_WH1"/>
</dbReference>
<dbReference type="GO" id="GO:0005634">
    <property type="term" value="C:nucleus"/>
    <property type="evidence" value="ECO:0007669"/>
    <property type="project" value="TreeGrafter"/>
</dbReference>
<dbReference type="InterPro" id="IPR002190">
    <property type="entry name" value="MHD_dom"/>
</dbReference>
<protein>
    <recommendedName>
        <fullName evidence="2">MAGE domain-containing protein</fullName>
    </recommendedName>
</protein>
<feature type="compositionally biased region" description="Basic and acidic residues" evidence="1">
    <location>
        <begin position="8"/>
        <end position="17"/>
    </location>
</feature>
<dbReference type="SMART" id="SM01373">
    <property type="entry name" value="MAGE"/>
    <property type="match status" value="1"/>
</dbReference>
<evidence type="ECO:0000313" key="3">
    <source>
        <dbReference type="EMBL" id="KAB0353288.1"/>
    </source>
</evidence>
<dbReference type="GO" id="GO:0000122">
    <property type="term" value="P:negative regulation of transcription by RNA polymerase II"/>
    <property type="evidence" value="ECO:0007669"/>
    <property type="project" value="TreeGrafter"/>
</dbReference>
<gene>
    <name evidence="3" type="ORF">FD755_024004</name>
</gene>
<dbReference type="Gene3D" id="1.10.10.1210">
    <property type="entry name" value="MAGE homology domain, winged helix WH2 motif"/>
    <property type="match status" value="1"/>
</dbReference>
<dbReference type="EMBL" id="VCEB01001283">
    <property type="protein sequence ID" value="KAB0353288.1"/>
    <property type="molecule type" value="Genomic_DNA"/>
</dbReference>
<dbReference type="PANTHER" id="PTHR11736">
    <property type="entry name" value="MELANOMA-ASSOCIATED ANTIGEN MAGE ANTIGEN"/>
    <property type="match status" value="1"/>
</dbReference>
<dbReference type="InterPro" id="IPR037445">
    <property type="entry name" value="MAGE"/>
</dbReference>
<dbReference type="PANTHER" id="PTHR11736:SF81">
    <property type="entry name" value="MAGE DOMAIN-CONTAINING PROTEIN"/>
    <property type="match status" value="1"/>
</dbReference>
<accession>A0A5N3VWF4</accession>
<sequence length="260" mass="28720">MLMVETSELSKPKEDLKGQNQAQGPVEAQLMGAEAEEASTPLASSCPISSSSTTTHAESLLKKALNVMTAELLGFLLLKDGAKEPISQAKILNTVLRDNQAHFPVVLCEATQCLLLVFGVYMKEVDPGEQIYFLVPTLGLTLNEMQRDGQSMPKAGLLVMDLSLILLAGDLTLRRRSREHSTGWGYVELLTQVWEREGYLECQQVPDSDPAHYKFLWGPQAYVETSKWQVRAFLLRVNKKALRAFPPLSAEAEGVEEEGA</sequence>
<evidence type="ECO:0000313" key="4">
    <source>
        <dbReference type="Proteomes" id="UP000326062"/>
    </source>
</evidence>
<evidence type="ECO:0000259" key="2">
    <source>
        <dbReference type="PROSITE" id="PS50838"/>
    </source>
</evidence>
<feature type="region of interest" description="Disordered" evidence="1">
    <location>
        <begin position="1"/>
        <end position="24"/>
    </location>
</feature>
<reference evidence="3 4" key="1">
    <citation type="submission" date="2019-06" db="EMBL/GenBank/DDBJ databases">
        <title>Discovery of a novel chromosome fission-fusion reversal in muntjac.</title>
        <authorList>
            <person name="Mudd A.B."/>
            <person name="Bredeson J.V."/>
            <person name="Baum R."/>
            <person name="Hockemeyer D."/>
            <person name="Rokhsar D.S."/>
        </authorList>
    </citation>
    <scope>NUCLEOTIDE SEQUENCE [LARGE SCALE GENOMIC DNA]</scope>
    <source>
        <strain evidence="3">UCam_UCB_Mr</strain>
        <tissue evidence="3">Fibroblast cell line</tissue>
    </source>
</reference>